<comment type="caution">
    <text evidence="8">The sequence shown here is derived from an EMBL/GenBank/DDBJ whole genome shotgun (WGS) entry which is preliminary data.</text>
</comment>
<dbReference type="GO" id="GO:0012505">
    <property type="term" value="C:endomembrane system"/>
    <property type="evidence" value="ECO:0007669"/>
    <property type="project" value="TreeGrafter"/>
</dbReference>
<keyword evidence="4 7" id="KW-1133">Transmembrane helix</keyword>
<evidence type="ECO:0000256" key="3">
    <source>
        <dbReference type="ARBA" id="ARBA00022692"/>
    </source>
</evidence>
<evidence type="ECO:0000313" key="8">
    <source>
        <dbReference type="EMBL" id="TVY32551.1"/>
    </source>
</evidence>
<dbReference type="PANTHER" id="PTHR21347">
    <property type="entry name" value="CLEFT LIP AND PALATE ASSOCIATED TRANSMEMBRANE PROTEIN-RELATED"/>
    <property type="match status" value="1"/>
</dbReference>
<evidence type="ECO:0000256" key="5">
    <source>
        <dbReference type="ARBA" id="ARBA00023136"/>
    </source>
</evidence>
<dbReference type="AlphaFoldDB" id="A0A8H8RE24"/>
<proteinExistence type="inferred from homology"/>
<dbReference type="PANTHER" id="PTHR21347:SF0">
    <property type="entry name" value="LIPID SCRAMBLASE CLPTM1L"/>
    <property type="match status" value="1"/>
</dbReference>
<feature type="region of interest" description="Disordered" evidence="6">
    <location>
        <begin position="639"/>
        <end position="669"/>
    </location>
</feature>
<feature type="transmembrane region" description="Helical" evidence="7">
    <location>
        <begin position="519"/>
        <end position="540"/>
    </location>
</feature>
<name>A0A8H8RE24_9HELO</name>
<comment type="similarity">
    <text evidence="2">Belongs to the CLPTM1 family.</text>
</comment>
<dbReference type="GO" id="GO:0016020">
    <property type="term" value="C:membrane"/>
    <property type="evidence" value="ECO:0007669"/>
    <property type="project" value="UniProtKB-SubCell"/>
</dbReference>
<dbReference type="EMBL" id="QGMJ01001001">
    <property type="protein sequence ID" value="TVY32551.1"/>
    <property type="molecule type" value="Genomic_DNA"/>
</dbReference>
<evidence type="ECO:0000256" key="4">
    <source>
        <dbReference type="ARBA" id="ARBA00022989"/>
    </source>
</evidence>
<protein>
    <submittedName>
        <fullName evidence="8">Cleft lip and palate transmembrane protein</fullName>
    </submittedName>
</protein>
<evidence type="ECO:0000256" key="1">
    <source>
        <dbReference type="ARBA" id="ARBA00004141"/>
    </source>
</evidence>
<dbReference type="OrthoDB" id="378564at2759"/>
<keyword evidence="5 7" id="KW-0472">Membrane</keyword>
<evidence type="ECO:0000256" key="2">
    <source>
        <dbReference type="ARBA" id="ARBA00009310"/>
    </source>
</evidence>
<comment type="subcellular location">
    <subcellularLocation>
        <location evidence="1">Membrane</location>
        <topology evidence="1">Multi-pass membrane protein</topology>
    </subcellularLocation>
</comment>
<feature type="transmembrane region" description="Helical" evidence="7">
    <location>
        <begin position="363"/>
        <end position="383"/>
    </location>
</feature>
<organism evidence="8 9">
    <name type="scientific">Lachnellula subtilissima</name>
    <dbReference type="NCBI Taxonomy" id="602034"/>
    <lineage>
        <taxon>Eukaryota</taxon>
        <taxon>Fungi</taxon>
        <taxon>Dikarya</taxon>
        <taxon>Ascomycota</taxon>
        <taxon>Pezizomycotina</taxon>
        <taxon>Leotiomycetes</taxon>
        <taxon>Helotiales</taxon>
        <taxon>Lachnaceae</taxon>
        <taxon>Lachnellula</taxon>
    </lineage>
</organism>
<keyword evidence="9" id="KW-1185">Reference proteome</keyword>
<evidence type="ECO:0000313" key="9">
    <source>
        <dbReference type="Proteomes" id="UP000462212"/>
    </source>
</evidence>
<reference evidence="8 9" key="1">
    <citation type="submission" date="2018-05" db="EMBL/GenBank/DDBJ databases">
        <title>Genome sequencing and assembly of the regulated plant pathogen Lachnellula willkommii and related sister species for the development of diagnostic species identification markers.</title>
        <authorList>
            <person name="Giroux E."/>
            <person name="Bilodeau G."/>
        </authorList>
    </citation>
    <scope>NUCLEOTIDE SEQUENCE [LARGE SCALE GENOMIC DNA]</scope>
    <source>
        <strain evidence="8 9">CBS 197.66</strain>
    </source>
</reference>
<gene>
    <name evidence="8" type="primary">CLPTM1</name>
    <name evidence="8" type="ORF">LSUB1_G007033</name>
</gene>
<feature type="transmembrane region" description="Helical" evidence="7">
    <location>
        <begin position="494"/>
        <end position="513"/>
    </location>
</feature>
<feature type="compositionally biased region" description="Basic residues" evidence="6">
    <location>
        <begin position="658"/>
        <end position="669"/>
    </location>
</feature>
<accession>A0A8H8RE24</accession>
<keyword evidence="3 7" id="KW-0812">Transmembrane</keyword>
<dbReference type="Proteomes" id="UP000462212">
    <property type="component" value="Unassembled WGS sequence"/>
</dbReference>
<sequence>MPPPTAPPAAAAGAQGEQSALSPMLRSAAQGLAIFFGMQFIMNQFMNKKAETTTVTDQSGQVITVPANTGEIPPFQARPDTLDEGANYNPIPQRIAPMWPLDTPLDITIVVSPTFVSEPVAKTPKDRRVVEEIGFRFGDYKENRVIDTEFTVPKEVQNNGTLWAHFYIGISGSNLDPTTAGYDPSQAYHFVHPLTQYIAQKKVKKTKNLLAASDDVEEEVEEVPTGPIINSHYHPNFTISFIPDSGVMQYPTLQPAVRQYLQMEATGARDATGQNAWYYPIVFVNSFWQLKTHMTTLNSTVTKLPLHIDLNNFANWKFSILSSMDEGAKQTARNAAQGISSPGGGDGSEFEMIKEVLLDTNPILLGTTVVVSIFHMLFEMLAFKSDISHYRNKKKQRRYLSAFYPRKRLYASRHFPLLIRQQREYHLTYEIGWMILFSQGMGILLEFWKITTVVNVRIRPADSIIPYRIAFEDKHVLSETEEKTKEYDAVAFKYLYMIAVPLLFAYAGYSLYYDTHKSWYSFVITTLVGSVYAYGFLMMVPSLYINYRLKSVAHLPAKAMTYKFLNTFIDDLFAFTIKMPTLHRLATLRDDLIFFVYLYQSWKYKVDYTRVNEFGQGGDEEQVEDKIANAPLKSIAGADASVSVGDEGPDETTAKTSGHAKKTGANKRK</sequence>
<dbReference type="Pfam" id="PF05602">
    <property type="entry name" value="CLPTM1"/>
    <property type="match status" value="1"/>
</dbReference>
<dbReference type="InterPro" id="IPR008429">
    <property type="entry name" value="CLPTM1"/>
</dbReference>
<evidence type="ECO:0000256" key="7">
    <source>
        <dbReference type="SAM" id="Phobius"/>
    </source>
</evidence>
<evidence type="ECO:0000256" key="6">
    <source>
        <dbReference type="SAM" id="MobiDB-lite"/>
    </source>
</evidence>